<evidence type="ECO:0000259" key="9">
    <source>
        <dbReference type="PROSITE" id="PS50106"/>
    </source>
</evidence>
<accession>A0A9X4N4G0</accession>
<feature type="active site" description="Charge relay system" evidence="7">
    <location>
        <position position="142"/>
    </location>
</feature>
<dbReference type="InterPro" id="IPR011782">
    <property type="entry name" value="Pept_S1C_Do"/>
</dbReference>
<dbReference type="AlphaFoldDB" id="A0A9X4N4G0"/>
<keyword evidence="5 10" id="KW-0378">Hydrolase</keyword>
<dbReference type="Gene3D" id="2.40.10.120">
    <property type="match status" value="1"/>
</dbReference>
<evidence type="ECO:0000256" key="3">
    <source>
        <dbReference type="ARBA" id="ARBA00022729"/>
    </source>
</evidence>
<reference evidence="10" key="1">
    <citation type="submission" date="2022-07" db="EMBL/GenBank/DDBJ databases">
        <title>Description and genome-wide analysis of Profundicola chukchiensis gen. nov., sp. nov., marine bacteria isolated from bottom sediments of the Chukchi Sea.</title>
        <authorList>
            <person name="Romanenko L."/>
            <person name="Otstavnykh N."/>
            <person name="Kurilenko V."/>
            <person name="Eremeev V."/>
            <person name="Velansky P."/>
            <person name="Mikhailov V."/>
            <person name="Isaeva M."/>
        </authorList>
    </citation>
    <scope>NUCLEOTIDE SEQUENCE</scope>
    <source>
        <strain evidence="10">KMM 9713</strain>
    </source>
</reference>
<dbReference type="Gene3D" id="2.30.42.10">
    <property type="match status" value="2"/>
</dbReference>
<comment type="similarity">
    <text evidence="1">Belongs to the peptidase S1C family.</text>
</comment>
<dbReference type="InterPro" id="IPR036034">
    <property type="entry name" value="PDZ_sf"/>
</dbReference>
<dbReference type="GO" id="GO:0006508">
    <property type="term" value="P:proteolysis"/>
    <property type="evidence" value="ECO:0007669"/>
    <property type="project" value="UniProtKB-KW"/>
</dbReference>
<feature type="domain" description="PDZ" evidence="9">
    <location>
        <begin position="335"/>
        <end position="393"/>
    </location>
</feature>
<dbReference type="PANTHER" id="PTHR22939">
    <property type="entry name" value="SERINE PROTEASE FAMILY S1C HTRA-RELATED"/>
    <property type="match status" value="1"/>
</dbReference>
<gene>
    <name evidence="10" type="ORF">NMK71_11255</name>
</gene>
<dbReference type="InterPro" id="IPR009003">
    <property type="entry name" value="Peptidase_S1_PA"/>
</dbReference>
<evidence type="ECO:0000313" key="10">
    <source>
        <dbReference type="EMBL" id="MDG4946989.1"/>
    </source>
</evidence>
<organism evidence="10 11">
    <name type="scientific">Profundicola chukchiensis</name>
    <dbReference type="NCBI Taxonomy" id="2961959"/>
    <lineage>
        <taxon>Bacteria</taxon>
        <taxon>Pseudomonadati</taxon>
        <taxon>Bacteroidota</taxon>
        <taxon>Flavobacteriia</taxon>
        <taxon>Flavobacteriales</taxon>
        <taxon>Weeksellaceae</taxon>
        <taxon>Profundicola</taxon>
    </lineage>
</organism>
<evidence type="ECO:0000256" key="6">
    <source>
        <dbReference type="ARBA" id="ARBA00022825"/>
    </source>
</evidence>
<dbReference type="PRINTS" id="PR00834">
    <property type="entry name" value="PROTEASES2C"/>
</dbReference>
<dbReference type="PANTHER" id="PTHR22939:SF129">
    <property type="entry name" value="SERINE PROTEASE HTRA2, MITOCHONDRIAL"/>
    <property type="match status" value="1"/>
</dbReference>
<feature type="binding site" evidence="8">
    <location>
        <position position="142"/>
    </location>
    <ligand>
        <name>substrate</name>
    </ligand>
</feature>
<dbReference type="Proteomes" id="UP001152599">
    <property type="component" value="Unassembled WGS sequence"/>
</dbReference>
<dbReference type="SUPFAM" id="SSF50156">
    <property type="entry name" value="PDZ domain-like"/>
    <property type="match status" value="2"/>
</dbReference>
<feature type="active site" description="Charge relay system" evidence="7">
    <location>
        <position position="172"/>
    </location>
</feature>
<keyword evidence="6" id="KW-0720">Serine protease</keyword>
<protein>
    <submittedName>
        <fullName evidence="10">Do family serine endopeptidase</fullName>
        <ecNumber evidence="10">3.4.21.107</ecNumber>
    </submittedName>
</protein>
<comment type="caution">
    <text evidence="10">The sequence shown here is derived from an EMBL/GenBank/DDBJ whole genome shotgun (WGS) entry which is preliminary data.</text>
</comment>
<dbReference type="SMART" id="SM00228">
    <property type="entry name" value="PDZ"/>
    <property type="match status" value="2"/>
</dbReference>
<dbReference type="InterPro" id="IPR001940">
    <property type="entry name" value="Peptidase_S1C"/>
</dbReference>
<evidence type="ECO:0000256" key="1">
    <source>
        <dbReference type="ARBA" id="ARBA00010541"/>
    </source>
</evidence>
<dbReference type="NCBIfam" id="TIGR02037">
    <property type="entry name" value="degP_htrA_DO"/>
    <property type="match status" value="1"/>
</dbReference>
<dbReference type="EMBL" id="JANCMU010000009">
    <property type="protein sequence ID" value="MDG4946989.1"/>
    <property type="molecule type" value="Genomic_DNA"/>
</dbReference>
<dbReference type="EC" id="3.4.21.107" evidence="10"/>
<evidence type="ECO:0000256" key="4">
    <source>
        <dbReference type="ARBA" id="ARBA00022737"/>
    </source>
</evidence>
<feature type="binding site" evidence="8">
    <location>
        <position position="172"/>
    </location>
    <ligand>
        <name>substrate</name>
    </ligand>
</feature>
<feature type="binding site" evidence="8">
    <location>
        <begin position="249"/>
        <end position="251"/>
    </location>
    <ligand>
        <name>substrate</name>
    </ligand>
</feature>
<dbReference type="Pfam" id="PF13365">
    <property type="entry name" value="Trypsin_2"/>
    <property type="match status" value="1"/>
</dbReference>
<evidence type="ECO:0000256" key="5">
    <source>
        <dbReference type="ARBA" id="ARBA00022801"/>
    </source>
</evidence>
<dbReference type="RefSeq" id="WP_304421269.1">
    <property type="nucleotide sequence ID" value="NZ_JANCMU010000009.1"/>
</dbReference>
<name>A0A9X4N4G0_9FLAO</name>
<keyword evidence="3" id="KW-0732">Signal</keyword>
<dbReference type="InterPro" id="IPR001478">
    <property type="entry name" value="PDZ"/>
</dbReference>
<keyword evidence="4" id="KW-0677">Repeat</keyword>
<dbReference type="SUPFAM" id="SSF50494">
    <property type="entry name" value="Trypsin-like serine proteases"/>
    <property type="match status" value="1"/>
</dbReference>
<keyword evidence="11" id="KW-1185">Reference proteome</keyword>
<dbReference type="Pfam" id="PF13180">
    <property type="entry name" value="PDZ_2"/>
    <property type="match status" value="1"/>
</dbReference>
<proteinExistence type="inferred from homology"/>
<feature type="active site" description="Charge relay system" evidence="7">
    <location>
        <position position="251"/>
    </location>
</feature>
<evidence type="ECO:0000313" key="11">
    <source>
        <dbReference type="Proteomes" id="UP001152599"/>
    </source>
</evidence>
<evidence type="ECO:0000256" key="2">
    <source>
        <dbReference type="ARBA" id="ARBA00022670"/>
    </source>
</evidence>
<keyword evidence="2" id="KW-0645">Protease</keyword>
<evidence type="ECO:0000256" key="7">
    <source>
        <dbReference type="PIRSR" id="PIRSR611782-1"/>
    </source>
</evidence>
<sequence>MKNILTYAFVGVLSAGTTYGLIQYSSDNNLLNDSNSIITQADPEAEADGKFATYNYASSGTVMPDFTQAANKSINAVVSIKNFGNPSASQRGQNPFDFFNDPFFDQFFDQRGRRPQRDENTPSGAGSGVIISTDGYIVTNNHVIANADKLEVTLNNQQTYTAKLIGTDPNTDIALIKIDEDNLPHLSFYNSDQIKVGEWVLAIGNPFGLNSTVTAGIVSAKGRGIGILSQNGDHPIESFIQTDAAINPGNSGGALVNTYGHLVGINTAIYSKTGSNAGYGFAVPSNLVKKVVDDIKTYGMVQRGYIGIQGIDLTNEAAVRDYNRVNKTELKTTQGVMVAELSENGGAIEAGIEEGDIIREVDGKKVTTFNALSVAVGSKKPGDIVDVKVERNGKMRTYKVKLKDLQGNDTVRSLDDLTITEKMGAKFEPLTNKQKVQYGIESGVLVTDVNRTGILQEIGVQNGYIILKINGKEVNSGDDIEKILKKHKGNVSVNFVDRYGRIYTKGFKM</sequence>
<dbReference type="PROSITE" id="PS50106">
    <property type="entry name" value="PDZ"/>
    <property type="match status" value="1"/>
</dbReference>
<evidence type="ECO:0000256" key="8">
    <source>
        <dbReference type="PIRSR" id="PIRSR611782-2"/>
    </source>
</evidence>
<dbReference type="GO" id="GO:0004252">
    <property type="term" value="F:serine-type endopeptidase activity"/>
    <property type="evidence" value="ECO:0007669"/>
    <property type="project" value="InterPro"/>
</dbReference>